<dbReference type="Proteomes" id="UP000249828">
    <property type="component" value="Unassembled WGS sequence"/>
</dbReference>
<organism evidence="2 3">
    <name type="scientific">Enterococcus plantarum</name>
    <dbReference type="NCBI Taxonomy" id="1077675"/>
    <lineage>
        <taxon>Bacteria</taxon>
        <taxon>Bacillati</taxon>
        <taxon>Bacillota</taxon>
        <taxon>Bacilli</taxon>
        <taxon>Lactobacillales</taxon>
        <taxon>Enterococcaceae</taxon>
        <taxon>Enterococcus</taxon>
    </lineage>
</organism>
<gene>
    <name evidence="2" type="ORF">CI088_02000</name>
</gene>
<evidence type="ECO:0000313" key="3">
    <source>
        <dbReference type="Proteomes" id="UP000249828"/>
    </source>
</evidence>
<accession>A0A2W3ZBJ0</accession>
<keyword evidence="1" id="KW-0472">Membrane</keyword>
<keyword evidence="3" id="KW-1185">Reference proteome</keyword>
<comment type="caution">
    <text evidence="2">The sequence shown here is derived from an EMBL/GenBank/DDBJ whole genome shotgun (WGS) entry which is preliminary data.</text>
</comment>
<keyword evidence="1" id="KW-1133">Transmembrane helix</keyword>
<evidence type="ECO:0000313" key="2">
    <source>
        <dbReference type="EMBL" id="PZL76976.1"/>
    </source>
</evidence>
<evidence type="ECO:0000256" key="1">
    <source>
        <dbReference type="SAM" id="Phobius"/>
    </source>
</evidence>
<dbReference type="EMBL" id="PIEU01000017">
    <property type="protein sequence ID" value="PZL76976.1"/>
    <property type="molecule type" value="Genomic_DNA"/>
</dbReference>
<reference evidence="2 3" key="1">
    <citation type="submission" date="2017-11" db="EMBL/GenBank/DDBJ databases">
        <title>Draft genome sequence of Enterococcus plantarum TRW2 strain isolated from lettuce.</title>
        <authorList>
            <person name="Kim E.B."/>
            <person name="Marco M.L."/>
            <person name="Williams T.R."/>
            <person name="You I.H."/>
        </authorList>
    </citation>
    <scope>NUCLEOTIDE SEQUENCE [LARGE SCALE GENOMIC DNA]</scope>
    <source>
        <strain evidence="2 3">TRW2</strain>
    </source>
</reference>
<sequence length="155" mass="18177">MINKLIELIIPSVIAPIVIILIGYRYFDTEKRKIKRDFIDNSRKLSGAYFGSCLQYLYALMGFKKKIYSRKEISDLFLGLQKPYADLILRFGKDTDYNHVKIYNIQKEINELNTTIINNGNLKTNIEDIVKSLENVHSAMGEIERSFYNEWKKVK</sequence>
<feature type="transmembrane region" description="Helical" evidence="1">
    <location>
        <begin position="5"/>
        <end position="27"/>
    </location>
</feature>
<protein>
    <submittedName>
        <fullName evidence="2">Uncharacterized protein</fullName>
    </submittedName>
</protein>
<proteinExistence type="predicted"/>
<keyword evidence="1" id="KW-0812">Transmembrane</keyword>
<name>A0A2W3ZBJ0_9ENTE</name>
<dbReference type="AlphaFoldDB" id="A0A2W3ZBJ0"/>